<comment type="caution">
    <text evidence="1">The sequence shown here is derived from an EMBL/GenBank/DDBJ whole genome shotgun (WGS) entry which is preliminary data.</text>
</comment>
<keyword evidence="2" id="KW-1185">Reference proteome</keyword>
<organism evidence="1 2">
    <name type="scientific">Auriscalpium vulgare</name>
    <dbReference type="NCBI Taxonomy" id="40419"/>
    <lineage>
        <taxon>Eukaryota</taxon>
        <taxon>Fungi</taxon>
        <taxon>Dikarya</taxon>
        <taxon>Basidiomycota</taxon>
        <taxon>Agaricomycotina</taxon>
        <taxon>Agaricomycetes</taxon>
        <taxon>Russulales</taxon>
        <taxon>Auriscalpiaceae</taxon>
        <taxon>Auriscalpium</taxon>
    </lineage>
</organism>
<sequence length="190" mass="20828">MNERGRLCVRCMPGQGAPCALTSMNIGRGRTSNTSRSASQLLEKIVPGQALSSCRGALPTSTNTALRRSAFLRCLCTQDLSSRPIQKEPFKFNDMTRHSQGSQPSRPAAKLLSTHELALFYKNASRETRVSLLCRGLSSPNSTGCPAACCFIFIASCVDTLFAQRRTERAWPRHGRLQHFLLNPLVATGD</sequence>
<gene>
    <name evidence="1" type="ORF">FA95DRAFT_264157</name>
</gene>
<evidence type="ECO:0000313" key="2">
    <source>
        <dbReference type="Proteomes" id="UP000814033"/>
    </source>
</evidence>
<protein>
    <submittedName>
        <fullName evidence="1">Uncharacterized protein</fullName>
    </submittedName>
</protein>
<name>A0ACB8RKJ4_9AGAM</name>
<evidence type="ECO:0000313" key="1">
    <source>
        <dbReference type="EMBL" id="KAI0044387.1"/>
    </source>
</evidence>
<dbReference type="Proteomes" id="UP000814033">
    <property type="component" value="Unassembled WGS sequence"/>
</dbReference>
<dbReference type="EMBL" id="MU275985">
    <property type="protein sequence ID" value="KAI0044387.1"/>
    <property type="molecule type" value="Genomic_DNA"/>
</dbReference>
<reference evidence="1" key="1">
    <citation type="submission" date="2021-02" db="EMBL/GenBank/DDBJ databases">
        <authorList>
            <consortium name="DOE Joint Genome Institute"/>
            <person name="Ahrendt S."/>
            <person name="Looney B.P."/>
            <person name="Miyauchi S."/>
            <person name="Morin E."/>
            <person name="Drula E."/>
            <person name="Courty P.E."/>
            <person name="Chicoki N."/>
            <person name="Fauchery L."/>
            <person name="Kohler A."/>
            <person name="Kuo A."/>
            <person name="Labutti K."/>
            <person name="Pangilinan J."/>
            <person name="Lipzen A."/>
            <person name="Riley R."/>
            <person name="Andreopoulos W."/>
            <person name="He G."/>
            <person name="Johnson J."/>
            <person name="Barry K.W."/>
            <person name="Grigoriev I.V."/>
            <person name="Nagy L."/>
            <person name="Hibbett D."/>
            <person name="Henrissat B."/>
            <person name="Matheny P.B."/>
            <person name="Labbe J."/>
            <person name="Martin F."/>
        </authorList>
    </citation>
    <scope>NUCLEOTIDE SEQUENCE</scope>
    <source>
        <strain evidence="1">FP105234-sp</strain>
    </source>
</reference>
<accession>A0ACB8RKJ4</accession>
<reference evidence="1" key="2">
    <citation type="journal article" date="2022" name="New Phytol.">
        <title>Evolutionary transition to the ectomycorrhizal habit in the genomes of a hyperdiverse lineage of mushroom-forming fungi.</title>
        <authorList>
            <person name="Looney B."/>
            <person name="Miyauchi S."/>
            <person name="Morin E."/>
            <person name="Drula E."/>
            <person name="Courty P.E."/>
            <person name="Kohler A."/>
            <person name="Kuo A."/>
            <person name="LaButti K."/>
            <person name="Pangilinan J."/>
            <person name="Lipzen A."/>
            <person name="Riley R."/>
            <person name="Andreopoulos W."/>
            <person name="He G."/>
            <person name="Johnson J."/>
            <person name="Nolan M."/>
            <person name="Tritt A."/>
            <person name="Barry K.W."/>
            <person name="Grigoriev I.V."/>
            <person name="Nagy L.G."/>
            <person name="Hibbett D."/>
            <person name="Henrissat B."/>
            <person name="Matheny P.B."/>
            <person name="Labbe J."/>
            <person name="Martin F.M."/>
        </authorList>
    </citation>
    <scope>NUCLEOTIDE SEQUENCE</scope>
    <source>
        <strain evidence="1">FP105234-sp</strain>
    </source>
</reference>
<proteinExistence type="predicted"/>